<feature type="DNA-binding region" description="H-T-H motif" evidence="2">
    <location>
        <begin position="31"/>
        <end position="50"/>
    </location>
</feature>
<dbReference type="GO" id="GO:0003677">
    <property type="term" value="F:DNA binding"/>
    <property type="evidence" value="ECO:0007669"/>
    <property type="project" value="UniProtKB-UniRule"/>
</dbReference>
<keyword evidence="5" id="KW-1185">Reference proteome</keyword>
<evidence type="ECO:0000313" key="5">
    <source>
        <dbReference type="Proteomes" id="UP000591844"/>
    </source>
</evidence>
<accession>A0A7X5QC35</accession>
<dbReference type="Proteomes" id="UP000591844">
    <property type="component" value="Unassembled WGS sequence"/>
</dbReference>
<evidence type="ECO:0000256" key="2">
    <source>
        <dbReference type="PROSITE-ProRule" id="PRU00335"/>
    </source>
</evidence>
<sequence>MQMNINPQDIRQHILEIAQQIIGCKGFVAVGINKILKVSRLLKGSFCYYFASKKVFGAAMLEDYFTHYLEKVNTS</sequence>
<dbReference type="Gene3D" id="1.10.357.10">
    <property type="entry name" value="Tetracycline Repressor, domain 2"/>
    <property type="match status" value="1"/>
</dbReference>
<reference evidence="4 5" key="1">
    <citation type="submission" date="2018-02" db="EMBL/GenBank/DDBJ databases">
        <authorList>
            <person name="Machado R.A."/>
        </authorList>
    </citation>
    <scope>NUCLEOTIDE SEQUENCE [LARGE SCALE GENOMIC DNA]</scope>
    <source>
        <strain evidence="4 5">DSM 19724</strain>
    </source>
</reference>
<dbReference type="EMBL" id="PUJW01000004">
    <property type="protein sequence ID" value="NHB91492.1"/>
    <property type="molecule type" value="Genomic_DNA"/>
</dbReference>
<comment type="caution">
    <text evidence="4">The sequence shown here is derived from an EMBL/GenBank/DDBJ whole genome shotgun (WGS) entry which is preliminary data.</text>
</comment>
<proteinExistence type="predicted"/>
<name>A0A7X5QC35_9GAMM</name>
<evidence type="ECO:0000256" key="1">
    <source>
        <dbReference type="ARBA" id="ARBA00023125"/>
    </source>
</evidence>
<feature type="domain" description="HTH tetR-type" evidence="3">
    <location>
        <begin position="8"/>
        <end position="68"/>
    </location>
</feature>
<dbReference type="SUPFAM" id="SSF46689">
    <property type="entry name" value="Homeodomain-like"/>
    <property type="match status" value="1"/>
</dbReference>
<protein>
    <recommendedName>
        <fullName evidence="3">HTH tetR-type domain-containing protein</fullName>
    </recommendedName>
</protein>
<dbReference type="InterPro" id="IPR001647">
    <property type="entry name" value="HTH_TetR"/>
</dbReference>
<evidence type="ECO:0000313" key="4">
    <source>
        <dbReference type="EMBL" id="NHB91492.1"/>
    </source>
</evidence>
<keyword evidence="1 2" id="KW-0238">DNA-binding</keyword>
<dbReference type="PROSITE" id="PS50977">
    <property type="entry name" value="HTH_TETR_2"/>
    <property type="match status" value="1"/>
</dbReference>
<organism evidence="4 5">
    <name type="scientific">Photorhabdus cinerea</name>
    <dbReference type="NCBI Taxonomy" id="471575"/>
    <lineage>
        <taxon>Bacteria</taxon>
        <taxon>Pseudomonadati</taxon>
        <taxon>Pseudomonadota</taxon>
        <taxon>Gammaproteobacteria</taxon>
        <taxon>Enterobacterales</taxon>
        <taxon>Morganellaceae</taxon>
        <taxon>Photorhabdus</taxon>
    </lineage>
</organism>
<dbReference type="AlphaFoldDB" id="A0A7X5QC35"/>
<evidence type="ECO:0000259" key="3">
    <source>
        <dbReference type="PROSITE" id="PS50977"/>
    </source>
</evidence>
<dbReference type="InterPro" id="IPR009057">
    <property type="entry name" value="Homeodomain-like_sf"/>
</dbReference>
<gene>
    <name evidence="4" type="ORF">C5469_04785</name>
</gene>